<evidence type="ECO:0000256" key="2">
    <source>
        <dbReference type="ARBA" id="ARBA00022692"/>
    </source>
</evidence>
<keyword evidence="10" id="KW-1185">Reference proteome</keyword>
<dbReference type="InterPro" id="IPR051689">
    <property type="entry name" value="Sterol_desaturase/TMEM195"/>
</dbReference>
<organism evidence="9 10">
    <name type="scientific">Candidatus Litorirhabdus singularis</name>
    <dbReference type="NCBI Taxonomy" id="2518993"/>
    <lineage>
        <taxon>Bacteria</taxon>
        <taxon>Pseudomonadati</taxon>
        <taxon>Pseudomonadota</taxon>
        <taxon>Gammaproteobacteria</taxon>
        <taxon>Cellvibrionales</taxon>
        <taxon>Halieaceae</taxon>
        <taxon>Candidatus Litorirhabdus</taxon>
    </lineage>
</organism>
<protein>
    <submittedName>
        <fullName evidence="9">Sterol desaturase family protein</fullName>
    </submittedName>
</protein>
<dbReference type="Proteomes" id="UP001143362">
    <property type="component" value="Unassembled WGS sequence"/>
</dbReference>
<dbReference type="PANTHER" id="PTHR21624:SF1">
    <property type="entry name" value="ALKYLGLYCEROL MONOOXYGENASE"/>
    <property type="match status" value="1"/>
</dbReference>
<evidence type="ECO:0000256" key="1">
    <source>
        <dbReference type="ARBA" id="ARBA00004127"/>
    </source>
</evidence>
<feature type="transmembrane region" description="Helical" evidence="7">
    <location>
        <begin position="20"/>
        <end position="38"/>
    </location>
</feature>
<accession>A0ABT3TBJ9</accession>
<keyword evidence="3 7" id="KW-1133">Transmembrane helix</keyword>
<keyword evidence="4" id="KW-0560">Oxidoreductase</keyword>
<name>A0ABT3TBJ9_9GAMM</name>
<keyword evidence="5" id="KW-0443">Lipid metabolism</keyword>
<evidence type="ECO:0000313" key="10">
    <source>
        <dbReference type="Proteomes" id="UP001143362"/>
    </source>
</evidence>
<feature type="domain" description="Fatty acid hydroxylase" evidence="8">
    <location>
        <begin position="115"/>
        <end position="255"/>
    </location>
</feature>
<reference evidence="9" key="1">
    <citation type="submission" date="2019-02" db="EMBL/GenBank/DDBJ databases">
        <authorList>
            <person name="Li S.-H."/>
        </authorList>
    </citation>
    <scope>NUCLEOTIDE SEQUENCE</scope>
    <source>
        <strain evidence="9">IMCC14734</strain>
    </source>
</reference>
<evidence type="ECO:0000256" key="4">
    <source>
        <dbReference type="ARBA" id="ARBA00023002"/>
    </source>
</evidence>
<gene>
    <name evidence="9" type="ORF">EYC98_02065</name>
</gene>
<keyword evidence="6 7" id="KW-0472">Membrane</keyword>
<evidence type="ECO:0000256" key="5">
    <source>
        <dbReference type="ARBA" id="ARBA00023098"/>
    </source>
</evidence>
<evidence type="ECO:0000256" key="6">
    <source>
        <dbReference type="ARBA" id="ARBA00023136"/>
    </source>
</evidence>
<feature type="transmembrane region" description="Helical" evidence="7">
    <location>
        <begin position="107"/>
        <end position="128"/>
    </location>
</feature>
<evidence type="ECO:0000313" key="9">
    <source>
        <dbReference type="EMBL" id="MCX2979642.1"/>
    </source>
</evidence>
<feature type="transmembrane region" description="Helical" evidence="7">
    <location>
        <begin position="64"/>
        <end position="87"/>
    </location>
</feature>
<comment type="caution">
    <text evidence="9">The sequence shown here is derived from an EMBL/GenBank/DDBJ whole genome shotgun (WGS) entry which is preliminary data.</text>
</comment>
<keyword evidence="2 7" id="KW-0812">Transmembrane</keyword>
<comment type="subcellular location">
    <subcellularLocation>
        <location evidence="1">Endomembrane system</location>
        <topology evidence="1">Multi-pass membrane protein</topology>
    </subcellularLocation>
</comment>
<dbReference type="PANTHER" id="PTHR21624">
    <property type="entry name" value="STEROL DESATURASE-RELATED PROTEIN"/>
    <property type="match status" value="1"/>
</dbReference>
<evidence type="ECO:0000256" key="7">
    <source>
        <dbReference type="SAM" id="Phobius"/>
    </source>
</evidence>
<dbReference type="EMBL" id="SHNN01000001">
    <property type="protein sequence ID" value="MCX2979642.1"/>
    <property type="molecule type" value="Genomic_DNA"/>
</dbReference>
<evidence type="ECO:0000259" key="8">
    <source>
        <dbReference type="Pfam" id="PF04116"/>
    </source>
</evidence>
<proteinExistence type="predicted"/>
<evidence type="ECO:0000256" key="3">
    <source>
        <dbReference type="ARBA" id="ARBA00022989"/>
    </source>
</evidence>
<dbReference type="InterPro" id="IPR006694">
    <property type="entry name" value="Fatty_acid_hydroxylase"/>
</dbReference>
<sequence length="316" mass="35466">MAMAALWADYLAKIPQVYVVLGYAYMSLVLSWPLFLLLEKITPVVPRTPLANFWLNWRITASNLVLSPLISSMVIVATAALALGLDLPRLNLNTSGLGVGLPLLDTLMQGTVIFFTACLLGDFSYYWWHRAQHQIPFLWEMHKLHHSDENLNTTTIYRSHFTESAGQALFRGLSVGLVFDPAQAPQTVLAIVAGGLLLVLWDYFIHANVRIDALHRFLPFFSTPQYHWVHHSKLPQHQDKNFAIWLPLYDVLFGSYYKPTVDEYPPTGLASGEKIETVWAAQSGPLVAWCAMLARPLRRLKAVEQGSAKAPAESEP</sequence>
<dbReference type="Pfam" id="PF04116">
    <property type="entry name" value="FA_hydroxylase"/>
    <property type="match status" value="1"/>
</dbReference>